<comment type="caution">
    <text evidence="2">The sequence shown here is derived from an EMBL/GenBank/DDBJ whole genome shotgun (WGS) entry which is preliminary data.</text>
</comment>
<keyword evidence="3" id="KW-1185">Reference proteome</keyword>
<gene>
    <name evidence="2" type="ORF">KC19_9G015700</name>
</gene>
<protein>
    <submittedName>
        <fullName evidence="2">Uncharacterized protein</fullName>
    </submittedName>
</protein>
<evidence type="ECO:0000313" key="3">
    <source>
        <dbReference type="Proteomes" id="UP000822688"/>
    </source>
</evidence>
<reference evidence="2" key="1">
    <citation type="submission" date="2020-06" db="EMBL/GenBank/DDBJ databases">
        <title>WGS assembly of Ceratodon purpureus strain R40.</title>
        <authorList>
            <person name="Carey S.B."/>
            <person name="Jenkins J."/>
            <person name="Shu S."/>
            <person name="Lovell J.T."/>
            <person name="Sreedasyam A."/>
            <person name="Maumus F."/>
            <person name="Tiley G.P."/>
            <person name="Fernandez-Pozo N."/>
            <person name="Barry K."/>
            <person name="Chen C."/>
            <person name="Wang M."/>
            <person name="Lipzen A."/>
            <person name="Daum C."/>
            <person name="Saski C.A."/>
            <person name="Payton A.C."/>
            <person name="Mcbreen J.C."/>
            <person name="Conrad R.E."/>
            <person name="Kollar L.M."/>
            <person name="Olsson S."/>
            <person name="Huttunen S."/>
            <person name="Landis J.B."/>
            <person name="Wickett N.J."/>
            <person name="Johnson M.G."/>
            <person name="Rensing S.A."/>
            <person name="Grimwood J."/>
            <person name="Schmutz J."/>
            <person name="Mcdaniel S.F."/>
        </authorList>
    </citation>
    <scope>NUCLEOTIDE SEQUENCE</scope>
    <source>
        <strain evidence="2">R40</strain>
    </source>
</reference>
<name>A0A8T0GPG8_CERPU</name>
<keyword evidence="1" id="KW-0812">Transmembrane</keyword>
<dbReference type="EMBL" id="CM026430">
    <property type="protein sequence ID" value="KAG0560813.1"/>
    <property type="molecule type" value="Genomic_DNA"/>
</dbReference>
<sequence>MEWALGGLGPVTVEGAVLRGPSGHGMGALTVMLPFPRVCLCVSVCFLRHHSCLLASLTCVVAITIAASASHLHAANFQWRGVPIPAPAPWPLSVSQPPLSLSLALFLSPRSLLIAPSGFFSFAGGQDICGLRWRRLRLHEARLPQGESADSCQALGYGIFGERGGCCGCVSEGLPCCRVLPDGSGGEFLADS</sequence>
<accession>A0A8T0GPG8</accession>
<evidence type="ECO:0000256" key="1">
    <source>
        <dbReference type="SAM" id="Phobius"/>
    </source>
</evidence>
<proteinExistence type="predicted"/>
<keyword evidence="1" id="KW-0472">Membrane</keyword>
<organism evidence="2 3">
    <name type="scientific">Ceratodon purpureus</name>
    <name type="common">Fire moss</name>
    <name type="synonym">Dicranum purpureum</name>
    <dbReference type="NCBI Taxonomy" id="3225"/>
    <lineage>
        <taxon>Eukaryota</taxon>
        <taxon>Viridiplantae</taxon>
        <taxon>Streptophyta</taxon>
        <taxon>Embryophyta</taxon>
        <taxon>Bryophyta</taxon>
        <taxon>Bryophytina</taxon>
        <taxon>Bryopsida</taxon>
        <taxon>Dicranidae</taxon>
        <taxon>Pseudoditrichales</taxon>
        <taxon>Ditrichaceae</taxon>
        <taxon>Ceratodon</taxon>
    </lineage>
</organism>
<keyword evidence="1" id="KW-1133">Transmembrane helix</keyword>
<evidence type="ECO:0000313" key="2">
    <source>
        <dbReference type="EMBL" id="KAG0560813.1"/>
    </source>
</evidence>
<dbReference type="AlphaFoldDB" id="A0A8T0GPG8"/>
<feature type="transmembrane region" description="Helical" evidence="1">
    <location>
        <begin position="54"/>
        <end position="79"/>
    </location>
</feature>
<dbReference type="Proteomes" id="UP000822688">
    <property type="component" value="Chromosome 9"/>
</dbReference>
<feature type="transmembrane region" description="Helical" evidence="1">
    <location>
        <begin position="26"/>
        <end position="47"/>
    </location>
</feature>